<dbReference type="EMBL" id="CAJOBB010001936">
    <property type="protein sequence ID" value="CAF3921024.1"/>
    <property type="molecule type" value="Genomic_DNA"/>
</dbReference>
<evidence type="ECO:0000256" key="1">
    <source>
        <dbReference type="SAM" id="MobiDB-lite"/>
    </source>
</evidence>
<evidence type="ECO:0000313" key="4">
    <source>
        <dbReference type="Proteomes" id="UP000663860"/>
    </source>
</evidence>
<feature type="region of interest" description="Disordered" evidence="1">
    <location>
        <begin position="891"/>
        <end position="938"/>
    </location>
</feature>
<protein>
    <submittedName>
        <fullName evidence="2">Uncharacterized protein</fullName>
    </submittedName>
</protein>
<name>A0A815L323_9BILA</name>
<comment type="caution">
    <text evidence="2">The sequence shown here is derived from an EMBL/GenBank/DDBJ whole genome shotgun (WGS) entry which is preliminary data.</text>
</comment>
<feature type="region of interest" description="Disordered" evidence="1">
    <location>
        <begin position="1123"/>
        <end position="1168"/>
    </location>
</feature>
<evidence type="ECO:0000313" key="3">
    <source>
        <dbReference type="EMBL" id="CAF3921024.1"/>
    </source>
</evidence>
<proteinExistence type="predicted"/>
<organism evidence="2 4">
    <name type="scientific">Adineta steineri</name>
    <dbReference type="NCBI Taxonomy" id="433720"/>
    <lineage>
        <taxon>Eukaryota</taxon>
        <taxon>Metazoa</taxon>
        <taxon>Spiralia</taxon>
        <taxon>Gnathifera</taxon>
        <taxon>Rotifera</taxon>
        <taxon>Eurotatoria</taxon>
        <taxon>Bdelloidea</taxon>
        <taxon>Adinetida</taxon>
        <taxon>Adinetidae</taxon>
        <taxon>Adineta</taxon>
    </lineage>
</organism>
<dbReference type="EMBL" id="CAJNOE010001241">
    <property type="protein sequence ID" value="CAF1404360.1"/>
    <property type="molecule type" value="Genomic_DNA"/>
</dbReference>
<gene>
    <name evidence="2" type="ORF">IZO911_LOCUS39686</name>
    <name evidence="3" type="ORF">KXQ929_LOCUS23905</name>
</gene>
<dbReference type="Proteomes" id="UP000663860">
    <property type="component" value="Unassembled WGS sequence"/>
</dbReference>
<reference evidence="2" key="1">
    <citation type="submission" date="2021-02" db="EMBL/GenBank/DDBJ databases">
        <authorList>
            <person name="Nowell W R."/>
        </authorList>
    </citation>
    <scope>NUCLEOTIDE SEQUENCE</scope>
</reference>
<sequence length="1168" mass="133166">MLPRIPKPTIRDFSLTQSQTRTRLCNHNEIFDPCEKLLKLTPFEKATLMSWLSDTNVDKGLNLYILLHYLSAINSNSYYYHYVNNGNSDGTNMFGHIIGTSGSGKSSALTPHMDALGRTLSQMDLKQEYIQHPNKSIDLLFEQPYIVSNSTALQVFRSLLYGNRLLCSTECDTLLSNLGAYGNQYNDPRFSENVNMLIQMFDGTKQQNRATLSTSYNIPDGRRASIIGASVGDPYARVSQQHYEANGISGAHNRFTHYSCPVMKAIKTNSGTNGVVSNMVPSLQHVYTVSFLLGKVEYVARQNVYDKSQKKKSSKCDILFLHKACLYFLKDVYNPDVEEKWNRLRPTSKRQYHYLSSKIEIELEEPESDASYEHSKSAHYYMFNRVYQQWEEATETEQQEHEAIISFKNSAKIPRFICNFARFRLIMNILWHDDVYQFIEISETVEPPYRVSDSFIEAVKNVMDQMFPSNLRKDDGTKILVIEKDTALMGDLFFGHVDYVSRQLFDLSSIQEKFNTSPIPCRVLKSVQEKTQEKAQPTIENADSAYQDILTIILSKFVFFSTSTFNAYRQFHNDKDRLVTAIEYLIDNELIYRSPNKFRFIRGTRSSYSMATPNQIKRSNLAHTALIKLNLNINEYEKLWKQCLLPTPELAGKIDKPAIDHINSQLVDYISIIHRLGNADDPVAQEILKPGLHSAQIGIDFNSNTFSLASEHILNFNTDDDVMKQLKKFCIRPTSEKNDLLVCAKSSMVDNHHYIDTTDTFVMDLSQPDVMDISLSHVHVVEQLQAKLPLSSISTNMSSNDTNEISILKSHGLFNEKANTTVLESNIETQSIDDCTKVLEQLKYTFSSIEYDYPISDSLNINNSDESFHNQQHPSQKLSCKLSSSIIVENNDDNGYKTTSTSAMDVDSNSQVSSDNETMPSAYTTTSDDSNKTSNETNIQPSKTFDIITLSKRLMLKPFIAFTKTDATRIYNNAETKNIVIGYLQQHGLIKQIDDLFLSSIPTKKITKYEIGYVKLFPNSQSASNTASFEVKLREKVGITFDDYVGKVLNGENASTPASIINNMFNTVHNKWLLNREWYDKIKAGYFSEYYQNKIICPDTNMSLPMVTVASVSSDDVRDLLDRPRSTMTASQRTNKELRRLGAKRQQASDDEPSSKRKRKPKRFADDN</sequence>
<evidence type="ECO:0000313" key="2">
    <source>
        <dbReference type="EMBL" id="CAF1404360.1"/>
    </source>
</evidence>
<dbReference type="AlphaFoldDB" id="A0A815L323"/>
<accession>A0A815L323</accession>
<feature type="compositionally biased region" description="Low complexity" evidence="1">
    <location>
        <begin position="905"/>
        <end position="916"/>
    </location>
</feature>
<feature type="compositionally biased region" description="Low complexity" evidence="1">
    <location>
        <begin position="924"/>
        <end position="938"/>
    </location>
</feature>
<dbReference type="Proteomes" id="UP000663868">
    <property type="component" value="Unassembled WGS sequence"/>
</dbReference>